<keyword evidence="3" id="KW-1185">Reference proteome</keyword>
<organism evidence="2 3">
    <name type="scientific">Glossina pallidipes</name>
    <name type="common">Tsetse fly</name>
    <dbReference type="NCBI Taxonomy" id="7398"/>
    <lineage>
        <taxon>Eukaryota</taxon>
        <taxon>Metazoa</taxon>
        <taxon>Ecdysozoa</taxon>
        <taxon>Arthropoda</taxon>
        <taxon>Hexapoda</taxon>
        <taxon>Insecta</taxon>
        <taxon>Pterygota</taxon>
        <taxon>Neoptera</taxon>
        <taxon>Endopterygota</taxon>
        <taxon>Diptera</taxon>
        <taxon>Brachycera</taxon>
        <taxon>Muscomorpha</taxon>
        <taxon>Hippoboscoidea</taxon>
        <taxon>Glossinidae</taxon>
        <taxon>Glossina</taxon>
    </lineage>
</organism>
<protein>
    <submittedName>
        <fullName evidence="2">Retrotrans_gag domain-containing protein</fullName>
    </submittedName>
</protein>
<dbReference type="AlphaFoldDB" id="A0A1B0A7A9"/>
<dbReference type="VEuPathDB" id="VectorBase:GPAI036503"/>
<feature type="region of interest" description="Disordered" evidence="1">
    <location>
        <begin position="375"/>
        <end position="405"/>
    </location>
</feature>
<dbReference type="STRING" id="7398.A0A1B0A7A9"/>
<sequence>MDPNASLSRRVPCMNPSIGPDHTPLAADTTLASRFDQEFRRFQLGRRDNTEEYSRSNSITAHFASFGRKLDKLFEMPGSESGDTIHNATGSVTENGDSTYYQQGSPAQASGCKQQLMEMLKQQNEALLSCMQEIGNLKRESNTGTRQSQAADTEGTRHFGLAASTSTPNQHVPPQTAVLQNVTLQTAQHNKQTEQPRAVDENTQRRKVDLNRWHLKFDGSGKGLTVESFIFRIERLRQQQHISHENLFAEFHCLMVGQANKWYWQLMEDREGDSTFDSLKAELLNQFKIADSDYELIREVTERKQQQPVSFEDYYAEIHDLTFRLRRQIPESELIKIMKSNVKPSLATLIFATKVESVAELKAECKRTEKLLKERSRQVNEVGQEAEASSEAHSQTVEAFAPRYE</sequence>
<reference evidence="3" key="1">
    <citation type="submission" date="2014-03" db="EMBL/GenBank/DDBJ databases">
        <authorList>
            <person name="Aksoy S."/>
            <person name="Warren W."/>
            <person name="Wilson R.K."/>
        </authorList>
    </citation>
    <scope>NUCLEOTIDE SEQUENCE [LARGE SCALE GENOMIC DNA]</scope>
    <source>
        <strain evidence="3">IAEA</strain>
    </source>
</reference>
<feature type="region of interest" description="Disordered" evidence="1">
    <location>
        <begin position="1"/>
        <end position="22"/>
    </location>
</feature>
<dbReference type="Proteomes" id="UP000092445">
    <property type="component" value="Unassembled WGS sequence"/>
</dbReference>
<feature type="compositionally biased region" description="Polar residues" evidence="1">
    <location>
        <begin position="81"/>
        <end position="106"/>
    </location>
</feature>
<name>A0A1B0A7A9_GLOPL</name>
<evidence type="ECO:0000313" key="3">
    <source>
        <dbReference type="Proteomes" id="UP000092445"/>
    </source>
</evidence>
<evidence type="ECO:0000313" key="2">
    <source>
        <dbReference type="EnsemblMetazoa" id="GPAI036503-PA"/>
    </source>
</evidence>
<proteinExistence type="predicted"/>
<feature type="region of interest" description="Disordered" evidence="1">
    <location>
        <begin position="79"/>
        <end position="106"/>
    </location>
</feature>
<dbReference type="EnsemblMetazoa" id="GPAI036503-RA">
    <property type="protein sequence ID" value="GPAI036503-PA"/>
    <property type="gene ID" value="GPAI036503"/>
</dbReference>
<evidence type="ECO:0000256" key="1">
    <source>
        <dbReference type="SAM" id="MobiDB-lite"/>
    </source>
</evidence>
<accession>A0A1B0A7A9</accession>
<reference evidence="2" key="2">
    <citation type="submission" date="2020-05" db="UniProtKB">
        <authorList>
            <consortium name="EnsemblMetazoa"/>
        </authorList>
    </citation>
    <scope>IDENTIFICATION</scope>
    <source>
        <strain evidence="2">IAEA</strain>
    </source>
</reference>